<name>A0A023X6R9_RUBRA</name>
<dbReference type="InterPro" id="IPR023988">
    <property type="entry name" value="MftA"/>
</dbReference>
<organism evidence="1 3">
    <name type="scientific">Rubrobacter radiotolerans</name>
    <name type="common">Arthrobacter radiotolerans</name>
    <dbReference type="NCBI Taxonomy" id="42256"/>
    <lineage>
        <taxon>Bacteria</taxon>
        <taxon>Bacillati</taxon>
        <taxon>Actinomycetota</taxon>
        <taxon>Rubrobacteria</taxon>
        <taxon>Rubrobacterales</taxon>
        <taxon>Rubrobacteraceae</taxon>
        <taxon>Rubrobacter</taxon>
    </lineage>
</organism>
<gene>
    <name evidence="2" type="primary">mftA</name>
    <name evidence="1" type="ORF">RradSPS_2633</name>
    <name evidence="2" type="ORF">SIL72_00800</name>
</gene>
<dbReference type="Proteomes" id="UP000025229">
    <property type="component" value="Chromosome"/>
</dbReference>
<dbReference type="STRING" id="42256.RradSPS_2633"/>
<dbReference type="KEGG" id="rrd:RradSPS_2633"/>
<reference evidence="2" key="2">
    <citation type="submission" date="2023-11" db="EMBL/GenBank/DDBJ databases">
        <title>MicrobeMod: A computational toolkit for identifying prokaryotic methylation and restriction-modification with nanopore sequencing.</title>
        <authorList>
            <person name="Crits-Christoph A."/>
            <person name="Kang S.C."/>
            <person name="Lee H."/>
            <person name="Ostrov N."/>
        </authorList>
    </citation>
    <scope>NUCLEOTIDE SEQUENCE</scope>
    <source>
        <strain evidence="2">ATCC 51242</strain>
    </source>
</reference>
<dbReference type="EMBL" id="JAWXXX010000001">
    <property type="protein sequence ID" value="MDX5892555.1"/>
    <property type="molecule type" value="Genomic_DNA"/>
</dbReference>
<evidence type="ECO:0000313" key="2">
    <source>
        <dbReference type="EMBL" id="MDX5892555.1"/>
    </source>
</evidence>
<proteinExistence type="predicted"/>
<evidence type="ECO:0000313" key="1">
    <source>
        <dbReference type="EMBL" id="AHY47916.1"/>
    </source>
</evidence>
<keyword evidence="3" id="KW-1185">Reference proteome</keyword>
<dbReference type="NCBIfam" id="TIGR03969">
    <property type="entry name" value="mycofactocin"/>
    <property type="match status" value="1"/>
</dbReference>
<dbReference type="Proteomes" id="UP001281130">
    <property type="component" value="Unassembled WGS sequence"/>
</dbReference>
<protein>
    <submittedName>
        <fullName evidence="2">Mycofactocin MftA</fullName>
    </submittedName>
    <submittedName>
        <fullName evidence="1">Mycofactocin: mycofactocin</fullName>
    </submittedName>
</protein>
<evidence type="ECO:0000313" key="3">
    <source>
        <dbReference type="Proteomes" id="UP000025229"/>
    </source>
</evidence>
<dbReference type="Pfam" id="PF23709">
    <property type="entry name" value="MftA"/>
    <property type="match status" value="1"/>
</dbReference>
<sequence length="60" mass="6563">MKNSESGAVVVEERIGVGTLEREKAPERTEVAKKPVSEKPEASEEITIEEINIDGMCGVY</sequence>
<dbReference type="EMBL" id="CP007514">
    <property type="protein sequence ID" value="AHY47916.1"/>
    <property type="molecule type" value="Genomic_DNA"/>
</dbReference>
<dbReference type="HOGENOM" id="CLU_2938948_0_0_11"/>
<accession>A0A023X6R9</accession>
<reference evidence="1 3" key="1">
    <citation type="submission" date="2014-03" db="EMBL/GenBank/DDBJ databases">
        <title>Complete genome sequence of the Radio-Resistant Rubrobacter radiotolerans RSPS-4.</title>
        <authorList>
            <person name="Egas C.C."/>
            <person name="Barroso C.C."/>
            <person name="Froufe H.J.C."/>
            <person name="Pacheco J.J."/>
            <person name="Albuquerque L.L."/>
            <person name="da Costa M.M.S."/>
        </authorList>
    </citation>
    <scope>NUCLEOTIDE SEQUENCE [LARGE SCALE GENOMIC DNA]</scope>
    <source>
        <strain evidence="1 3">RSPS-4</strain>
    </source>
</reference>
<dbReference type="AlphaFoldDB" id="A0A023X6R9"/>
<dbReference type="RefSeq" id="WP_038683231.1">
    <property type="nucleotide sequence ID" value="NZ_CP007514.1"/>
</dbReference>